<dbReference type="PROSITE" id="PS50109">
    <property type="entry name" value="HIS_KIN"/>
    <property type="match status" value="1"/>
</dbReference>
<feature type="region of interest" description="Disordered" evidence="4">
    <location>
        <begin position="706"/>
        <end position="847"/>
    </location>
</feature>
<dbReference type="Gene3D" id="3.40.50.2300">
    <property type="match status" value="1"/>
</dbReference>
<dbReference type="InterPro" id="IPR035965">
    <property type="entry name" value="PAS-like_dom_sf"/>
</dbReference>
<evidence type="ECO:0000313" key="10">
    <source>
        <dbReference type="Proteomes" id="UP001212152"/>
    </source>
</evidence>
<dbReference type="SMART" id="SM00448">
    <property type="entry name" value="REC"/>
    <property type="match status" value="1"/>
</dbReference>
<dbReference type="Gene3D" id="3.30.450.20">
    <property type="entry name" value="PAS domain"/>
    <property type="match status" value="1"/>
</dbReference>
<dbReference type="SUPFAM" id="SSF52172">
    <property type="entry name" value="CheY-like"/>
    <property type="match status" value="1"/>
</dbReference>
<name>A0AAD5XPK0_9FUNG</name>
<dbReference type="InterPro" id="IPR036097">
    <property type="entry name" value="HisK_dim/P_sf"/>
</dbReference>
<feature type="compositionally biased region" description="Low complexity" evidence="4">
    <location>
        <begin position="805"/>
        <end position="847"/>
    </location>
</feature>
<evidence type="ECO:0000256" key="4">
    <source>
        <dbReference type="SAM" id="MobiDB-lite"/>
    </source>
</evidence>
<dbReference type="InterPro" id="IPR004358">
    <property type="entry name" value="Sig_transdc_His_kin-like_C"/>
</dbReference>
<dbReference type="SUPFAM" id="SSF55874">
    <property type="entry name" value="ATPase domain of HSP90 chaperone/DNA topoisomerase II/histidine kinase"/>
    <property type="match status" value="1"/>
</dbReference>
<dbReference type="NCBIfam" id="TIGR00229">
    <property type="entry name" value="sensory_box"/>
    <property type="match status" value="1"/>
</dbReference>
<dbReference type="CDD" id="cd00082">
    <property type="entry name" value="HisKA"/>
    <property type="match status" value="1"/>
</dbReference>
<feature type="domain" description="Response regulatory" evidence="6">
    <location>
        <begin position="855"/>
        <end position="971"/>
    </location>
</feature>
<keyword evidence="10" id="KW-1185">Reference proteome</keyword>
<dbReference type="Pfam" id="PF13426">
    <property type="entry name" value="PAS_9"/>
    <property type="match status" value="1"/>
</dbReference>
<dbReference type="Pfam" id="PF00072">
    <property type="entry name" value="Response_reg"/>
    <property type="match status" value="1"/>
</dbReference>
<organism evidence="9 10">
    <name type="scientific">Geranomyces variabilis</name>
    <dbReference type="NCBI Taxonomy" id="109894"/>
    <lineage>
        <taxon>Eukaryota</taxon>
        <taxon>Fungi</taxon>
        <taxon>Fungi incertae sedis</taxon>
        <taxon>Chytridiomycota</taxon>
        <taxon>Chytridiomycota incertae sedis</taxon>
        <taxon>Chytridiomycetes</taxon>
        <taxon>Spizellomycetales</taxon>
        <taxon>Powellomycetaceae</taxon>
        <taxon>Geranomyces</taxon>
    </lineage>
</organism>
<feature type="region of interest" description="Disordered" evidence="4">
    <location>
        <begin position="552"/>
        <end position="617"/>
    </location>
</feature>
<dbReference type="EMBL" id="JADGJQ010000009">
    <property type="protein sequence ID" value="KAJ3182402.1"/>
    <property type="molecule type" value="Genomic_DNA"/>
</dbReference>
<dbReference type="PRINTS" id="PR00344">
    <property type="entry name" value="BCTRLSENSOR"/>
</dbReference>
<dbReference type="Gene3D" id="1.10.287.130">
    <property type="match status" value="1"/>
</dbReference>
<evidence type="ECO:0000256" key="1">
    <source>
        <dbReference type="ARBA" id="ARBA00022553"/>
    </source>
</evidence>
<feature type="compositionally biased region" description="Low complexity" evidence="4">
    <location>
        <begin position="731"/>
        <end position="773"/>
    </location>
</feature>
<evidence type="ECO:0000256" key="3">
    <source>
        <dbReference type="PROSITE-ProRule" id="PRU00169"/>
    </source>
</evidence>
<evidence type="ECO:0000313" key="9">
    <source>
        <dbReference type="EMBL" id="KAJ3182402.1"/>
    </source>
</evidence>
<evidence type="ECO:0000259" key="8">
    <source>
        <dbReference type="PROSITE" id="PS50113"/>
    </source>
</evidence>
<dbReference type="InterPro" id="IPR036890">
    <property type="entry name" value="HATPase_C_sf"/>
</dbReference>
<dbReference type="InterPro" id="IPR011006">
    <property type="entry name" value="CheY-like_superfamily"/>
</dbReference>
<feature type="compositionally biased region" description="Polar residues" evidence="4">
    <location>
        <begin position="1"/>
        <end position="19"/>
    </location>
</feature>
<dbReference type="Proteomes" id="UP001212152">
    <property type="component" value="Unassembled WGS sequence"/>
</dbReference>
<dbReference type="Gene3D" id="3.30.565.10">
    <property type="entry name" value="Histidine kinase-like ATPase, C-terminal domain"/>
    <property type="match status" value="1"/>
</dbReference>
<dbReference type="PANTHER" id="PTHR45339">
    <property type="entry name" value="HYBRID SIGNAL TRANSDUCTION HISTIDINE KINASE J"/>
    <property type="match status" value="1"/>
</dbReference>
<dbReference type="SMART" id="SM00387">
    <property type="entry name" value="HATPase_c"/>
    <property type="match status" value="1"/>
</dbReference>
<evidence type="ECO:0000256" key="2">
    <source>
        <dbReference type="ARBA" id="ARBA00023012"/>
    </source>
</evidence>
<feature type="compositionally biased region" description="Gly residues" evidence="4">
    <location>
        <begin position="101"/>
        <end position="115"/>
    </location>
</feature>
<dbReference type="InterPro" id="IPR005467">
    <property type="entry name" value="His_kinase_dom"/>
</dbReference>
<dbReference type="CDD" id="cd00130">
    <property type="entry name" value="PAS"/>
    <property type="match status" value="1"/>
</dbReference>
<dbReference type="InterPro" id="IPR003594">
    <property type="entry name" value="HATPase_dom"/>
</dbReference>
<dbReference type="AlphaFoldDB" id="A0AAD5XPK0"/>
<dbReference type="SUPFAM" id="SSF55785">
    <property type="entry name" value="PYP-like sensor domain (PAS domain)"/>
    <property type="match status" value="1"/>
</dbReference>
<feature type="domain" description="Histidine kinase" evidence="5">
    <location>
        <begin position="310"/>
        <end position="549"/>
    </location>
</feature>
<evidence type="ECO:0000259" key="6">
    <source>
        <dbReference type="PROSITE" id="PS50110"/>
    </source>
</evidence>
<keyword evidence="1 3" id="KW-0597">Phosphoprotein</keyword>
<feature type="region of interest" description="Disordered" evidence="4">
    <location>
        <begin position="643"/>
        <end position="691"/>
    </location>
</feature>
<feature type="compositionally biased region" description="Basic and acidic residues" evidence="4">
    <location>
        <begin position="710"/>
        <end position="730"/>
    </location>
</feature>
<comment type="caution">
    <text evidence="9">The sequence shown here is derived from an EMBL/GenBank/DDBJ whole genome shotgun (WGS) entry which is preliminary data.</text>
</comment>
<evidence type="ECO:0000259" key="5">
    <source>
        <dbReference type="PROSITE" id="PS50109"/>
    </source>
</evidence>
<dbReference type="GO" id="GO:0000155">
    <property type="term" value="F:phosphorelay sensor kinase activity"/>
    <property type="evidence" value="ECO:0007669"/>
    <property type="project" value="InterPro"/>
</dbReference>
<dbReference type="Pfam" id="PF02518">
    <property type="entry name" value="HATPase_c"/>
    <property type="match status" value="1"/>
</dbReference>
<protein>
    <submittedName>
        <fullName evidence="9">Uncharacterized protein</fullName>
    </submittedName>
</protein>
<proteinExistence type="predicted"/>
<feature type="domain" description="PAC" evidence="8">
    <location>
        <begin position="240"/>
        <end position="292"/>
    </location>
</feature>
<dbReference type="PANTHER" id="PTHR45339:SF1">
    <property type="entry name" value="HYBRID SIGNAL TRANSDUCTION HISTIDINE KINASE J"/>
    <property type="match status" value="1"/>
</dbReference>
<dbReference type="InterPro" id="IPR001789">
    <property type="entry name" value="Sig_transdc_resp-reg_receiver"/>
</dbReference>
<dbReference type="InterPro" id="IPR000014">
    <property type="entry name" value="PAS"/>
</dbReference>
<dbReference type="Pfam" id="PF00512">
    <property type="entry name" value="HisKA"/>
    <property type="match status" value="1"/>
</dbReference>
<reference evidence="9" key="1">
    <citation type="submission" date="2020-05" db="EMBL/GenBank/DDBJ databases">
        <title>Phylogenomic resolution of chytrid fungi.</title>
        <authorList>
            <person name="Stajich J.E."/>
            <person name="Amses K."/>
            <person name="Simmons R."/>
            <person name="Seto K."/>
            <person name="Myers J."/>
            <person name="Bonds A."/>
            <person name="Quandt C.A."/>
            <person name="Barry K."/>
            <person name="Liu P."/>
            <person name="Grigoriev I."/>
            <person name="Longcore J.E."/>
            <person name="James T.Y."/>
        </authorList>
    </citation>
    <scope>NUCLEOTIDE SEQUENCE</scope>
    <source>
        <strain evidence="9">JEL0379</strain>
    </source>
</reference>
<feature type="domain" description="PAS" evidence="7">
    <location>
        <begin position="169"/>
        <end position="214"/>
    </location>
</feature>
<dbReference type="SMART" id="SM00086">
    <property type="entry name" value="PAC"/>
    <property type="match status" value="1"/>
</dbReference>
<dbReference type="InterPro" id="IPR001610">
    <property type="entry name" value="PAC"/>
</dbReference>
<dbReference type="SUPFAM" id="SSF47384">
    <property type="entry name" value="Homodimeric domain of signal transducing histidine kinase"/>
    <property type="match status" value="1"/>
</dbReference>
<dbReference type="CDD" id="cd17546">
    <property type="entry name" value="REC_hyHK_CKI1_RcsC-like"/>
    <property type="match status" value="1"/>
</dbReference>
<evidence type="ECO:0000259" key="7">
    <source>
        <dbReference type="PROSITE" id="PS50112"/>
    </source>
</evidence>
<dbReference type="InterPro" id="IPR003661">
    <property type="entry name" value="HisK_dim/P_dom"/>
</dbReference>
<feature type="compositionally biased region" description="Polar residues" evidence="4">
    <location>
        <begin position="590"/>
        <end position="601"/>
    </location>
</feature>
<feature type="region of interest" description="Disordered" evidence="4">
    <location>
        <begin position="95"/>
        <end position="120"/>
    </location>
</feature>
<feature type="modified residue" description="4-aspartylphosphate" evidence="3">
    <location>
        <position position="906"/>
    </location>
</feature>
<dbReference type="SMART" id="SM00091">
    <property type="entry name" value="PAS"/>
    <property type="match status" value="2"/>
</dbReference>
<gene>
    <name evidence="9" type="ORF">HDU87_008566</name>
</gene>
<dbReference type="InterPro" id="IPR000700">
    <property type="entry name" value="PAS-assoc_C"/>
</dbReference>
<dbReference type="SMART" id="SM00388">
    <property type="entry name" value="HisKA"/>
    <property type="match status" value="1"/>
</dbReference>
<feature type="region of interest" description="Disordered" evidence="4">
    <location>
        <begin position="1"/>
        <end position="23"/>
    </location>
</feature>
<sequence length="976" mass="107564">MASSSSATPETAQASSVGSPRSAAGLADPPDFFNQIADPAMVLDNHNVMIKANAAFKKLIMPDYAGKNFVKNLLHPDDIRTFSAYLTAFRKPAAADLSDSGAGGNREGSRDGGSGPVQDPVKCRIQTLSIVSTLPRYHSYEWAITQHPQTRHLYMVGRNLEDPCRNVSKAAEFEDFFENAPIALHWLSSEGIVLWANQTELDFLGYTREEYFGEPITNFCVDESHVVEIFKTLGSGNTIHDVPVRMRHKDGTIKHVLIDSNVNYHPDGTFNHTRCFIRDDTARKLQEAKLKLEAETAHEVLRSKEVFFSSVAHDLRTPMQALLGSVQMLLETDLDEEQEDLSTTIFTSGQELCEMLENITDAMKSSSGCVAMRISLARMNLKAEIETVIKRMGVLLHDKDVLLSLAWHGNTSGKLPEWVIGDTTNFKRILINLIGNAIKFTERGFITVSVKYDPAEPSGQTFKFFVTDTGKGIAEKDQPHVFKRYWQSVAEPGKETKEVLGVLGVGGAGLGLPICSMAVEAMNGTIGVESSQEGSQRGSKFWFTLPLEVVQDEKPKSRHRKGGAEKHGVSRAQSGPHAHAQAHAHRHNSSDASNTTLNQAPHNHAEEPMSRNSSNPQISQVPEVVLAMDKALERANGAMTQLPFVARSGPPPFSEPGPNGVAQPWGGSKYALDSQFVDNPSSPPIPGGSLTRYALEQPQAYSRVAPEENGAGRDHFSDPSFHHQQVHDQQHQQQYNYHQQYAQHSQHSHQRAQSQYQHQHQQQQASPAEHAQQPYRTQSSYTPYPIQSYFNSQPPPPAPAYSAVTQSHTTQYPPTPSTSSQTPYSAALDSASGLSNSDSSSARSSSDLSKPLRLRILAAEDNSLCQKVLSQILRRCGCEVVLTADGVQCINAWEEEPHGFDAILMDIRMPTMDGITATRMLRERGCSIPILAITAERGEAERQKCLLVGMNSFLSKPLVIKDLVARLRDLCHLNVN</sequence>
<dbReference type="PROSITE" id="PS50112">
    <property type="entry name" value="PAS"/>
    <property type="match status" value="1"/>
</dbReference>
<accession>A0AAD5XPK0</accession>
<dbReference type="PROSITE" id="PS50113">
    <property type="entry name" value="PAC"/>
    <property type="match status" value="1"/>
</dbReference>
<keyword evidence="2" id="KW-0902">Two-component regulatory system</keyword>
<dbReference type="PROSITE" id="PS50110">
    <property type="entry name" value="RESPONSE_REGULATORY"/>
    <property type="match status" value="1"/>
</dbReference>